<dbReference type="Proteomes" id="UP000661607">
    <property type="component" value="Unassembled WGS sequence"/>
</dbReference>
<dbReference type="RefSeq" id="WP_192775587.1">
    <property type="nucleotide sequence ID" value="NZ_BAAASY010000007.1"/>
</dbReference>
<keyword evidence="1" id="KW-0732">Signal</keyword>
<sequence length="595" mass="64658">MSRKLRTLLSLFVLAVTALVAGPSPAAAAAPDDEKWITLVTGDRVLLRPDAPRGQDVVVRPARGREHVRFRSYTDHGDTYVVPSDAAGRDHELFNLTKTGGERRAAATATAVETFDVTVRVLDHNGRPTSTWSAVFNSLDAEQSFSPHDPSGTVVAKLPRGSYHLQAQVQTGPLTTHIVEPLFVVDGDRTLDLVATEGKPVGITLDRPEAVGGEVALIFERYTPDGRFVGQGHHAVNFDNTLVRPSTTAAPPGQFTFYVAGRFAKPDGEGGFAGSPYLYHLQWVQSDRVPEDLVRRIPDENLAIVNSTFAASAPGKVGQKDYLVSAPLPFSLKEYYIPDTHWLSSFGQFDGAVGDTPEIITYSGPKVFTAGTVSDESWGVAAFGPSLPPSWPWSWTKAVRSGDTLDFEIPLFTDQNPIREARSAVDRASTILYRDGRVVGHTALPGKGTFTVPQGEATYHLTTTARRSGVSDLSAEVRASWTFKSSTGEQRLPLAVVRFAPDLDEYNRAASGPFSFPVHVQRQDGSATSAVRRLSVEISYDDGRLWRPVHLEGAGDRWTATVVHPRSGYASLRATLVDASGNRAGLTILRAYRIR</sequence>
<evidence type="ECO:0000313" key="2">
    <source>
        <dbReference type="EMBL" id="MBE1560518.1"/>
    </source>
</evidence>
<feature type="chain" id="PRO_5045246891" evidence="1">
    <location>
        <begin position="30"/>
        <end position="595"/>
    </location>
</feature>
<proteinExistence type="predicted"/>
<accession>A0ABR9KFU8</accession>
<gene>
    <name evidence="2" type="ORF">H4W81_003297</name>
</gene>
<dbReference type="EMBL" id="JADBEF010000001">
    <property type="protein sequence ID" value="MBE1560518.1"/>
    <property type="molecule type" value="Genomic_DNA"/>
</dbReference>
<feature type="signal peptide" evidence="1">
    <location>
        <begin position="1"/>
        <end position="29"/>
    </location>
</feature>
<reference evidence="2 3" key="1">
    <citation type="submission" date="2020-10" db="EMBL/GenBank/DDBJ databases">
        <title>Sequencing the genomes of 1000 actinobacteria strains.</title>
        <authorList>
            <person name="Klenk H.-P."/>
        </authorList>
    </citation>
    <scope>NUCLEOTIDE SEQUENCE [LARGE SCALE GENOMIC DNA]</scope>
    <source>
        <strain evidence="2 3">DSM 43748</strain>
    </source>
</reference>
<evidence type="ECO:0000256" key="1">
    <source>
        <dbReference type="SAM" id="SignalP"/>
    </source>
</evidence>
<protein>
    <submittedName>
        <fullName evidence="2">Uncharacterized protein</fullName>
    </submittedName>
</protein>
<organism evidence="2 3">
    <name type="scientific">Nonomuraea africana</name>
    <dbReference type="NCBI Taxonomy" id="46171"/>
    <lineage>
        <taxon>Bacteria</taxon>
        <taxon>Bacillati</taxon>
        <taxon>Actinomycetota</taxon>
        <taxon>Actinomycetes</taxon>
        <taxon>Streptosporangiales</taxon>
        <taxon>Streptosporangiaceae</taxon>
        <taxon>Nonomuraea</taxon>
    </lineage>
</organism>
<name>A0ABR9KFU8_9ACTN</name>
<evidence type="ECO:0000313" key="3">
    <source>
        <dbReference type="Proteomes" id="UP000661607"/>
    </source>
</evidence>
<keyword evidence="3" id="KW-1185">Reference proteome</keyword>
<comment type="caution">
    <text evidence="2">The sequence shown here is derived from an EMBL/GenBank/DDBJ whole genome shotgun (WGS) entry which is preliminary data.</text>
</comment>